<reference evidence="11" key="1">
    <citation type="submission" date="2017-09" db="EMBL/GenBank/DDBJ databases">
        <title>Depth-based differentiation of microbial function through sediment-hosted aquifers and enrichment of novel symbionts in the deep terrestrial subsurface.</title>
        <authorList>
            <person name="Probst A.J."/>
            <person name="Ladd B."/>
            <person name="Jarett J.K."/>
            <person name="Geller-Mcgrath D.E."/>
            <person name="Sieber C.M.K."/>
            <person name="Emerson J.B."/>
            <person name="Anantharaman K."/>
            <person name="Thomas B.C."/>
            <person name="Malmstrom R."/>
            <person name="Stieglmeier M."/>
            <person name="Klingl A."/>
            <person name="Woyke T."/>
            <person name="Ryan C.M."/>
            <person name="Banfield J.F."/>
        </authorList>
    </citation>
    <scope>NUCLEOTIDE SEQUENCE [LARGE SCALE GENOMIC DNA]</scope>
</reference>
<dbReference type="NCBIfam" id="NF005124">
    <property type="entry name" value="PRK06558.1"/>
    <property type="match status" value="1"/>
</dbReference>
<dbReference type="InterPro" id="IPR035921">
    <property type="entry name" value="F/V-ATP_Csub_sf"/>
</dbReference>
<evidence type="ECO:0000256" key="5">
    <source>
        <dbReference type="ARBA" id="ARBA00022989"/>
    </source>
</evidence>
<feature type="transmembrane region" description="Helical" evidence="8">
    <location>
        <begin position="89"/>
        <end position="110"/>
    </location>
</feature>
<evidence type="ECO:0000256" key="8">
    <source>
        <dbReference type="RuleBase" id="RU363060"/>
    </source>
</evidence>
<dbReference type="FunFam" id="1.20.120.610:FF:000005">
    <property type="entry name" value="V-type sodium ATPase subunit K"/>
    <property type="match status" value="1"/>
</dbReference>
<protein>
    <submittedName>
        <fullName evidence="10">Permease</fullName>
    </submittedName>
</protein>
<keyword evidence="5 8" id="KW-1133">Transmembrane helix</keyword>
<organism evidence="10 11">
    <name type="scientific">Candidatus Doudnabacteria bacterium CG10_big_fil_rev_8_21_14_0_10_41_10</name>
    <dbReference type="NCBI Taxonomy" id="1974551"/>
    <lineage>
        <taxon>Bacteria</taxon>
        <taxon>Candidatus Doudnaibacteriota</taxon>
    </lineage>
</organism>
<keyword evidence="4 8" id="KW-0812">Transmembrane</keyword>
<keyword evidence="6 8" id="KW-0406">Ion transport</keyword>
<dbReference type="SUPFAM" id="SSF81333">
    <property type="entry name" value="F1F0 ATP synthase subunit C"/>
    <property type="match status" value="2"/>
</dbReference>
<evidence type="ECO:0000256" key="3">
    <source>
        <dbReference type="ARBA" id="ARBA00022448"/>
    </source>
</evidence>
<evidence type="ECO:0000313" key="10">
    <source>
        <dbReference type="EMBL" id="PIR97272.1"/>
    </source>
</evidence>
<comment type="caution">
    <text evidence="10">The sequence shown here is derived from an EMBL/GenBank/DDBJ whole genome shotgun (WGS) entry which is preliminary data.</text>
</comment>
<dbReference type="CDD" id="cd18179">
    <property type="entry name" value="ATP-synt_Vo_Ao_c_NTPK_rpt1"/>
    <property type="match status" value="1"/>
</dbReference>
<comment type="subcellular location">
    <subcellularLocation>
        <location evidence="1">Membrane</location>
        <topology evidence="1">Multi-pass membrane protein</topology>
    </subcellularLocation>
</comment>
<dbReference type="Gene3D" id="1.20.120.610">
    <property type="entry name" value="lithium bound rotor ring of v- atpase"/>
    <property type="match status" value="1"/>
</dbReference>
<dbReference type="GO" id="GO:0033179">
    <property type="term" value="C:proton-transporting V-type ATPase, V0 domain"/>
    <property type="evidence" value="ECO:0007669"/>
    <property type="project" value="InterPro"/>
</dbReference>
<accession>A0A2H0VDU1</accession>
<evidence type="ECO:0000256" key="2">
    <source>
        <dbReference type="ARBA" id="ARBA00007296"/>
    </source>
</evidence>
<keyword evidence="7 8" id="KW-0472">Membrane</keyword>
<dbReference type="AlphaFoldDB" id="A0A2H0VDU1"/>
<dbReference type="PRINTS" id="PR00122">
    <property type="entry name" value="VACATPASE"/>
</dbReference>
<keyword evidence="3 8" id="KW-0813">Transport</keyword>
<feature type="domain" description="V-ATPase proteolipid subunit C-like" evidence="9">
    <location>
        <begin position="10"/>
        <end position="69"/>
    </location>
</feature>
<dbReference type="PANTHER" id="PTHR10263">
    <property type="entry name" value="V-TYPE PROTON ATPASE PROTEOLIPID SUBUNIT"/>
    <property type="match status" value="1"/>
</dbReference>
<dbReference type="InterPro" id="IPR002379">
    <property type="entry name" value="ATPase_proteolipid_c-like_dom"/>
</dbReference>
<name>A0A2H0VDU1_9BACT</name>
<dbReference type="GO" id="GO:0046961">
    <property type="term" value="F:proton-transporting ATPase activity, rotational mechanism"/>
    <property type="evidence" value="ECO:0007669"/>
    <property type="project" value="InterPro"/>
</dbReference>
<evidence type="ECO:0000256" key="1">
    <source>
        <dbReference type="ARBA" id="ARBA00004141"/>
    </source>
</evidence>
<dbReference type="Proteomes" id="UP000230557">
    <property type="component" value="Unassembled WGS sequence"/>
</dbReference>
<dbReference type="CDD" id="cd18180">
    <property type="entry name" value="ATP-synt_Vo_Ao_c_NTPK_rpt2"/>
    <property type="match status" value="1"/>
</dbReference>
<feature type="domain" description="V-ATPase proteolipid subunit C-like" evidence="9">
    <location>
        <begin position="93"/>
        <end position="151"/>
    </location>
</feature>
<feature type="transmembrane region" description="Helical" evidence="8">
    <location>
        <begin position="130"/>
        <end position="155"/>
    </location>
</feature>
<evidence type="ECO:0000313" key="11">
    <source>
        <dbReference type="Proteomes" id="UP000230557"/>
    </source>
</evidence>
<dbReference type="InterPro" id="IPR000245">
    <property type="entry name" value="ATPase_proteolipid_csu"/>
</dbReference>
<dbReference type="Pfam" id="PF00137">
    <property type="entry name" value="ATP-synt_C"/>
    <property type="match status" value="2"/>
</dbReference>
<gene>
    <name evidence="10" type="ORF">COT91_02235</name>
</gene>
<proteinExistence type="inferred from homology"/>
<dbReference type="EMBL" id="PFAJ01000031">
    <property type="protein sequence ID" value="PIR97272.1"/>
    <property type="molecule type" value="Genomic_DNA"/>
</dbReference>
<evidence type="ECO:0000256" key="7">
    <source>
        <dbReference type="ARBA" id="ARBA00023136"/>
    </source>
</evidence>
<evidence type="ECO:0000256" key="4">
    <source>
        <dbReference type="ARBA" id="ARBA00022692"/>
    </source>
</evidence>
<evidence type="ECO:0000256" key="6">
    <source>
        <dbReference type="ARBA" id="ARBA00023065"/>
    </source>
</evidence>
<evidence type="ECO:0000259" key="9">
    <source>
        <dbReference type="Pfam" id="PF00137"/>
    </source>
</evidence>
<comment type="similarity">
    <text evidence="2 8">Belongs to the V-ATPase proteolipid subunit family.</text>
</comment>
<feature type="transmembrane region" description="Helical" evidence="8">
    <location>
        <begin position="59"/>
        <end position="77"/>
    </location>
</feature>
<sequence>MDLGIGLAILGSALAVIFAGTGSVIGVSLAGQAGAGVVSEEPEKFGKVLVLEALPATQGIYGFLAAFLILQKIGILGGEVASLSVATGLAFLFASLPIAFTGLTSGWMQGKVSAAGAGIVAKQPKASGKAIILSAMVETYAVLGLLISLLFIFGIPVA</sequence>